<dbReference type="EMBL" id="RCMK01000334">
    <property type="protein sequence ID" value="KAG2935971.1"/>
    <property type="molecule type" value="Genomic_DNA"/>
</dbReference>
<dbReference type="Proteomes" id="UP000774804">
    <property type="component" value="Unassembled WGS sequence"/>
</dbReference>
<evidence type="ECO:0000313" key="7">
    <source>
        <dbReference type="EMBL" id="RAW34346.1"/>
    </source>
</evidence>
<dbReference type="OrthoDB" id="89651at2759"/>
<dbReference type="EMBL" id="RCMG01000191">
    <property type="protein sequence ID" value="KAG2860207.1"/>
    <property type="molecule type" value="Genomic_DNA"/>
</dbReference>
<proteinExistence type="predicted"/>
<dbReference type="EMBL" id="RCMI01000306">
    <property type="protein sequence ID" value="KAG2918625.1"/>
    <property type="molecule type" value="Genomic_DNA"/>
</dbReference>
<reference evidence="7 8" key="1">
    <citation type="submission" date="2018-01" db="EMBL/GenBank/DDBJ databases">
        <title>Draft genome of the strawberry crown rot pathogen Phytophthora cactorum.</title>
        <authorList>
            <person name="Armitage A.D."/>
            <person name="Lysoe E."/>
            <person name="Nellist C.F."/>
            <person name="Harrison R.J."/>
            <person name="Brurberg M.B."/>
        </authorList>
    </citation>
    <scope>NUCLEOTIDE SEQUENCE [LARGE SCALE GENOMIC DNA]</scope>
    <source>
        <strain evidence="7 8">10300</strain>
    </source>
</reference>
<evidence type="ECO:0000313" key="2">
    <source>
        <dbReference type="EMBL" id="KAG2860207.1"/>
    </source>
</evidence>
<dbReference type="Proteomes" id="UP000735874">
    <property type="component" value="Unassembled WGS sequence"/>
</dbReference>
<keyword evidence="8" id="KW-1185">Reference proteome</keyword>
<dbReference type="Proteomes" id="UP000760860">
    <property type="component" value="Unassembled WGS sequence"/>
</dbReference>
<name>A0A329SEB4_9STRA</name>
<accession>A0A329SEB4</accession>
<dbReference type="Proteomes" id="UP000736787">
    <property type="component" value="Unassembled WGS sequence"/>
</dbReference>
<evidence type="ECO:0000313" key="6">
    <source>
        <dbReference type="EMBL" id="KAG3210155.1"/>
    </source>
</evidence>
<dbReference type="Pfam" id="PF13843">
    <property type="entry name" value="DDE_Tnp_1_7"/>
    <property type="match status" value="1"/>
</dbReference>
<dbReference type="PANTHER" id="PTHR46599">
    <property type="entry name" value="PIGGYBAC TRANSPOSABLE ELEMENT-DERIVED PROTEIN 4"/>
    <property type="match status" value="1"/>
</dbReference>
<dbReference type="Proteomes" id="UP000251314">
    <property type="component" value="Unassembled WGS sequence"/>
</dbReference>
<dbReference type="InterPro" id="IPR029526">
    <property type="entry name" value="PGBD"/>
</dbReference>
<organism evidence="7 8">
    <name type="scientific">Phytophthora cactorum</name>
    <dbReference type="NCBI Taxonomy" id="29920"/>
    <lineage>
        <taxon>Eukaryota</taxon>
        <taxon>Sar</taxon>
        <taxon>Stramenopiles</taxon>
        <taxon>Oomycota</taxon>
        <taxon>Peronosporomycetes</taxon>
        <taxon>Peronosporales</taxon>
        <taxon>Peronosporaceae</taxon>
        <taxon>Phytophthora</taxon>
    </lineage>
</organism>
<dbReference type="EMBL" id="RCML01000467">
    <property type="protein sequence ID" value="KAG2976263.1"/>
    <property type="molecule type" value="Genomic_DNA"/>
</dbReference>
<gene>
    <name evidence="7" type="ORF">PC110_g9359</name>
    <name evidence="2" type="ORF">PC113_g8267</name>
    <name evidence="3" type="ORF">PC115_g10388</name>
    <name evidence="4" type="ORF">PC117_g12274</name>
    <name evidence="5" type="ORF">PC118_g13507</name>
    <name evidence="6" type="ORF">PC129_g18842</name>
</gene>
<comment type="caution">
    <text evidence="7">The sequence shown here is derived from an EMBL/GenBank/DDBJ whole genome shotgun (WGS) entry which is preliminary data.</text>
</comment>
<dbReference type="Proteomes" id="UP000697107">
    <property type="component" value="Unassembled WGS sequence"/>
</dbReference>
<evidence type="ECO:0000259" key="1">
    <source>
        <dbReference type="Pfam" id="PF13843"/>
    </source>
</evidence>
<dbReference type="EMBL" id="RCMV01001138">
    <property type="protein sequence ID" value="KAG3210155.1"/>
    <property type="molecule type" value="Genomic_DNA"/>
</dbReference>
<evidence type="ECO:0000313" key="5">
    <source>
        <dbReference type="EMBL" id="KAG2976263.1"/>
    </source>
</evidence>
<evidence type="ECO:0000313" key="4">
    <source>
        <dbReference type="EMBL" id="KAG2935971.1"/>
    </source>
</evidence>
<reference evidence="2" key="2">
    <citation type="submission" date="2018-10" db="EMBL/GenBank/DDBJ databases">
        <title>Effector identification in a new, highly contiguous assembly of the strawberry crown rot pathogen Phytophthora cactorum.</title>
        <authorList>
            <person name="Armitage A.D."/>
            <person name="Nellist C.F."/>
            <person name="Bates H."/>
            <person name="Vickerstaff R.J."/>
            <person name="Harrison R.J."/>
        </authorList>
    </citation>
    <scope>NUCLEOTIDE SEQUENCE</scope>
    <source>
        <strain evidence="2">15-7</strain>
        <strain evidence="3">4032</strain>
        <strain evidence="4">4040</strain>
        <strain evidence="5">P415</strain>
        <strain evidence="6">P421</strain>
    </source>
</reference>
<feature type="domain" description="PiggyBac transposable element-derived protein" evidence="1">
    <location>
        <begin position="2"/>
        <end position="114"/>
    </location>
</feature>
<dbReference type="PANTHER" id="PTHR46599:SF3">
    <property type="entry name" value="PIGGYBAC TRANSPOSABLE ELEMENT-DERIVED PROTEIN 4"/>
    <property type="match status" value="1"/>
</dbReference>
<evidence type="ECO:0000313" key="3">
    <source>
        <dbReference type="EMBL" id="KAG2918625.1"/>
    </source>
</evidence>
<dbReference type="AlphaFoldDB" id="A0A329SEB4"/>
<evidence type="ECO:0000313" key="8">
    <source>
        <dbReference type="Proteomes" id="UP000251314"/>
    </source>
</evidence>
<dbReference type="EMBL" id="MJFZ01000204">
    <property type="protein sequence ID" value="RAW34346.1"/>
    <property type="molecule type" value="Genomic_DNA"/>
</dbReference>
<protein>
    <recommendedName>
        <fullName evidence="1">PiggyBac transposable element-derived protein domain-containing protein</fullName>
    </recommendedName>
</protein>
<dbReference type="VEuPathDB" id="FungiDB:PC110_g9359"/>
<sequence length="114" mass="12692">MEMHWTKKPRGVMPAGTFGAIMGRDRFREISRFLDFSDNDAVSARADGAWKICPVLATLDTTFKTGYTLCAAVSLDEGMLPSHNHRNPTRTHLKDKPHMWGSKCVLTCCAVSGY</sequence>